<evidence type="ECO:0000313" key="1">
    <source>
        <dbReference type="EMBL" id="SNS72880.1"/>
    </source>
</evidence>
<evidence type="ECO:0000313" key="2">
    <source>
        <dbReference type="Proteomes" id="UP000198432"/>
    </source>
</evidence>
<keyword evidence="2" id="KW-1185">Reference proteome</keyword>
<sequence length="309" mass="35190">MVEAVKYAPEHQLVWDAFVASSKNGTFLLQRDYLDYHADRFTDHSLLFYRKGKLIALLPANQTAQEVQSHGGLTYGGVISDGRMRTGIMLEVFEAMLAYYQGQGVRHIKYKAIPHIYHQLPSEEDLYALFRYQAVLYRRDVNSVVDINNRLPYSVLRKRKLKQAPLLVLEKSMAYDSFMQLKRELLQEKYQVMPAHSTAEILRLASCFPDNISLYTASEVGVLVAGIVIYETPTVAHAQYIGATARGLDIGALDVLTDWLLTEVYVHKKYFSFGVSTEQQGQYLNEGLARNKESYGGRTVVHDFYELAL</sequence>
<gene>
    <name evidence="1" type="ORF">SAMN06296052_11236</name>
</gene>
<evidence type="ECO:0008006" key="3">
    <source>
        <dbReference type="Google" id="ProtNLM"/>
    </source>
</evidence>
<dbReference type="EMBL" id="FZOQ01000012">
    <property type="protein sequence ID" value="SNS72880.1"/>
    <property type="molecule type" value="Genomic_DNA"/>
</dbReference>
<reference evidence="2" key="1">
    <citation type="submission" date="2017-06" db="EMBL/GenBank/DDBJ databases">
        <authorList>
            <person name="Varghese N."/>
            <person name="Submissions S."/>
        </authorList>
    </citation>
    <scope>NUCLEOTIDE SEQUENCE [LARGE SCALE GENOMIC DNA]</scope>
    <source>
        <strain evidence="2">NKM1</strain>
    </source>
</reference>
<organism evidence="1 2">
    <name type="scientific">Pontibacter ummariensis</name>
    <dbReference type="NCBI Taxonomy" id="1610492"/>
    <lineage>
        <taxon>Bacteria</taxon>
        <taxon>Pseudomonadati</taxon>
        <taxon>Bacteroidota</taxon>
        <taxon>Cytophagia</taxon>
        <taxon>Cytophagales</taxon>
        <taxon>Hymenobacteraceae</taxon>
        <taxon>Pontibacter</taxon>
    </lineage>
</organism>
<dbReference type="RefSeq" id="WP_089319757.1">
    <property type="nucleotide sequence ID" value="NZ_FZOQ01000012.1"/>
</dbReference>
<dbReference type="Proteomes" id="UP000198432">
    <property type="component" value="Unassembled WGS sequence"/>
</dbReference>
<dbReference type="SUPFAM" id="SSF55729">
    <property type="entry name" value="Acyl-CoA N-acyltransferases (Nat)"/>
    <property type="match status" value="1"/>
</dbReference>
<protein>
    <recommendedName>
        <fullName evidence="3">Acetyltransferase (GNAT) domain-containing protein</fullName>
    </recommendedName>
</protein>
<dbReference type="Gene3D" id="3.40.630.30">
    <property type="match status" value="1"/>
</dbReference>
<dbReference type="OrthoDB" id="9808687at2"/>
<name>A0A239GUS7_9BACT</name>
<proteinExistence type="predicted"/>
<dbReference type="InterPro" id="IPR016181">
    <property type="entry name" value="Acyl_CoA_acyltransferase"/>
</dbReference>
<dbReference type="AlphaFoldDB" id="A0A239GUS7"/>
<accession>A0A239GUS7</accession>